<sequence>MGNLYAPRYEVFLNFRGKDVRKTFLDHLYKALCDVGINVFRDDDELPRGEDISRSLHEAIEESKISLVVFSKNYASSKWCLNELVKILECKENLGHLIIPIFYDVDPSEVRRQTGLIGDSLAKHESNSSSEQLRKWRAALTAVASLSGFHLQSNG</sequence>
<dbReference type="GO" id="GO:0007165">
    <property type="term" value="P:signal transduction"/>
    <property type="evidence" value="ECO:0007669"/>
    <property type="project" value="InterPro"/>
</dbReference>
<dbReference type="Gene3D" id="3.40.50.10140">
    <property type="entry name" value="Toll/interleukin-1 receptor homology (TIR) domain"/>
    <property type="match status" value="1"/>
</dbReference>
<dbReference type="Proteomes" id="UP001311915">
    <property type="component" value="Unassembled WGS sequence"/>
</dbReference>
<feature type="domain" description="TIR" evidence="2">
    <location>
        <begin position="7"/>
        <end position="155"/>
    </location>
</feature>
<dbReference type="Pfam" id="PF01582">
    <property type="entry name" value="TIR"/>
    <property type="match status" value="1"/>
</dbReference>
<dbReference type="AlphaFoldDB" id="A0AAV9K589"/>
<dbReference type="FunFam" id="3.40.50.10140:FF:000007">
    <property type="entry name" value="Disease resistance protein (TIR-NBS-LRR class)"/>
    <property type="match status" value="1"/>
</dbReference>
<comment type="caution">
    <text evidence="3">The sequence shown here is derived from an EMBL/GenBank/DDBJ whole genome shotgun (WGS) entry which is preliminary data.</text>
</comment>
<organism evidence="3 4">
    <name type="scientific">Solanum pinnatisectum</name>
    <name type="common">tansyleaf nightshade</name>
    <dbReference type="NCBI Taxonomy" id="50273"/>
    <lineage>
        <taxon>Eukaryota</taxon>
        <taxon>Viridiplantae</taxon>
        <taxon>Streptophyta</taxon>
        <taxon>Embryophyta</taxon>
        <taxon>Tracheophyta</taxon>
        <taxon>Spermatophyta</taxon>
        <taxon>Magnoliopsida</taxon>
        <taxon>eudicotyledons</taxon>
        <taxon>Gunneridae</taxon>
        <taxon>Pentapetalae</taxon>
        <taxon>asterids</taxon>
        <taxon>lamiids</taxon>
        <taxon>Solanales</taxon>
        <taxon>Solanaceae</taxon>
        <taxon>Solanoideae</taxon>
        <taxon>Solaneae</taxon>
        <taxon>Solanum</taxon>
    </lineage>
</organism>
<dbReference type="InterPro" id="IPR000157">
    <property type="entry name" value="TIR_dom"/>
</dbReference>
<evidence type="ECO:0000313" key="4">
    <source>
        <dbReference type="Proteomes" id="UP001311915"/>
    </source>
</evidence>
<dbReference type="SMART" id="SM00255">
    <property type="entry name" value="TIR"/>
    <property type="match status" value="1"/>
</dbReference>
<evidence type="ECO:0000256" key="1">
    <source>
        <dbReference type="ARBA" id="ARBA00023027"/>
    </source>
</evidence>
<evidence type="ECO:0000259" key="2">
    <source>
        <dbReference type="PROSITE" id="PS50104"/>
    </source>
</evidence>
<proteinExistence type="predicted"/>
<dbReference type="PANTHER" id="PTHR32009:SF156">
    <property type="entry name" value="TOLL_INTERLEUKIN-1 RECEPTOR-LIKE PROTEIN ISOFORM X1"/>
    <property type="match status" value="1"/>
</dbReference>
<accession>A0AAV9K589</accession>
<protein>
    <recommendedName>
        <fullName evidence="2">TIR domain-containing protein</fullName>
    </recommendedName>
</protein>
<dbReference type="PROSITE" id="PS50104">
    <property type="entry name" value="TIR"/>
    <property type="match status" value="1"/>
</dbReference>
<dbReference type="SUPFAM" id="SSF52200">
    <property type="entry name" value="Toll/Interleukin receptor TIR domain"/>
    <property type="match status" value="1"/>
</dbReference>
<dbReference type="EMBL" id="JAWPEI010000012">
    <property type="protein sequence ID" value="KAK4708351.1"/>
    <property type="molecule type" value="Genomic_DNA"/>
</dbReference>
<dbReference type="PANTHER" id="PTHR32009">
    <property type="entry name" value="TMV RESISTANCE PROTEIN N-LIKE"/>
    <property type="match status" value="1"/>
</dbReference>
<reference evidence="3 4" key="1">
    <citation type="submission" date="2023-10" db="EMBL/GenBank/DDBJ databases">
        <title>Genome-Wide Identification Analysis in wild type Solanum Pinnatisectum Reveals Some Genes Defensing Phytophthora Infestans.</title>
        <authorList>
            <person name="Sun C."/>
        </authorList>
    </citation>
    <scope>NUCLEOTIDE SEQUENCE [LARGE SCALE GENOMIC DNA]</scope>
    <source>
        <strain evidence="3">LQN</strain>
        <tissue evidence="3">Leaf</tissue>
    </source>
</reference>
<evidence type="ECO:0000313" key="3">
    <source>
        <dbReference type="EMBL" id="KAK4708351.1"/>
    </source>
</evidence>
<keyword evidence="4" id="KW-1185">Reference proteome</keyword>
<gene>
    <name evidence="3" type="ORF">R3W88_029276</name>
</gene>
<dbReference type="InterPro" id="IPR035897">
    <property type="entry name" value="Toll_tir_struct_dom_sf"/>
</dbReference>
<keyword evidence="1" id="KW-0520">NAD</keyword>
<name>A0AAV9K589_9SOLN</name>